<accession>A0A8T4IC19</accession>
<proteinExistence type="predicted"/>
<dbReference type="Gene3D" id="3.40.50.10320">
    <property type="entry name" value="LmbE-like"/>
    <property type="match status" value="1"/>
</dbReference>
<dbReference type="EMBL" id="JAGRQC010000001">
    <property type="protein sequence ID" value="MBR0551374.1"/>
    <property type="molecule type" value="Genomic_DNA"/>
</dbReference>
<dbReference type="InterPro" id="IPR003737">
    <property type="entry name" value="GlcNAc_PI_deacetylase-related"/>
</dbReference>
<reference evidence="1" key="1">
    <citation type="submission" date="2021-04" db="EMBL/GenBank/DDBJ databases">
        <title>Ouciella asimina sp. nov., isolated from the surface seawater in the hydrothermal field of Okinawa Trough.</title>
        <authorList>
            <person name="Shuang W."/>
        </authorList>
    </citation>
    <scope>NUCLEOTIDE SEQUENCE</scope>
    <source>
        <strain evidence="1">LXI357</strain>
    </source>
</reference>
<dbReference type="GO" id="GO:0016811">
    <property type="term" value="F:hydrolase activity, acting on carbon-nitrogen (but not peptide) bonds, in linear amides"/>
    <property type="evidence" value="ECO:0007669"/>
    <property type="project" value="TreeGrafter"/>
</dbReference>
<keyword evidence="2" id="KW-1185">Reference proteome</keyword>
<organism evidence="1 2">
    <name type="scientific">Stakelama marina</name>
    <dbReference type="NCBI Taxonomy" id="2826939"/>
    <lineage>
        <taxon>Bacteria</taxon>
        <taxon>Pseudomonadati</taxon>
        <taxon>Pseudomonadota</taxon>
        <taxon>Alphaproteobacteria</taxon>
        <taxon>Sphingomonadales</taxon>
        <taxon>Sphingomonadaceae</taxon>
        <taxon>Stakelama</taxon>
    </lineage>
</organism>
<evidence type="ECO:0000313" key="1">
    <source>
        <dbReference type="EMBL" id="MBR0551374.1"/>
    </source>
</evidence>
<comment type="caution">
    <text evidence="1">The sequence shown here is derived from an EMBL/GenBank/DDBJ whole genome shotgun (WGS) entry which is preliminary data.</text>
</comment>
<dbReference type="SUPFAM" id="SSF102588">
    <property type="entry name" value="LmbE-like"/>
    <property type="match status" value="1"/>
</dbReference>
<sequence length="314" mass="34555">MEFPALLARMRDVDQDALLIGRPLADRDVDMRNAARGEARHSSPLHLSPGHASWLRAAAAGSGASLTLGMIVSWLVLGHRATRRTAVATVPQAPIVVEPVTEVRPVRKVLAIGAHPDDIEFGCAATLSRYKAAGYSTRAVVMTRGETGRGAERARGGQRQNEARDAAAIIKLDSVEFHKFPDGQLSAHNHAVRQTIEAEVQRLKPDIVLTHTPLDRHMDHRQVFEASNEACRHVPTLLCYENPNTPAEFRPNVFIDASPYIEQKLAALGCHFSQSDKPYFSPDLIRSIARVRGNQAQLRFAEGFFAIRVQSEAL</sequence>
<gene>
    <name evidence="1" type="ORF">J7S20_02510</name>
</gene>
<dbReference type="InterPro" id="IPR024078">
    <property type="entry name" value="LmbE-like_dom_sf"/>
</dbReference>
<dbReference type="Pfam" id="PF02585">
    <property type="entry name" value="PIG-L"/>
    <property type="match status" value="1"/>
</dbReference>
<dbReference type="Proteomes" id="UP000676996">
    <property type="component" value="Unassembled WGS sequence"/>
</dbReference>
<dbReference type="PANTHER" id="PTHR12993:SF30">
    <property type="entry name" value="N-ACETYL-ALPHA-D-GLUCOSAMINYL L-MALATE DEACETYLASE 1"/>
    <property type="match status" value="1"/>
</dbReference>
<protein>
    <submittedName>
        <fullName evidence="1">PIG-L family deacetylase</fullName>
    </submittedName>
</protein>
<evidence type="ECO:0000313" key="2">
    <source>
        <dbReference type="Proteomes" id="UP000676996"/>
    </source>
</evidence>
<name>A0A8T4IC19_9SPHN</name>
<dbReference type="AlphaFoldDB" id="A0A8T4IC19"/>
<dbReference type="PANTHER" id="PTHR12993">
    <property type="entry name" value="N-ACETYLGLUCOSAMINYL-PHOSPHATIDYLINOSITOL DE-N-ACETYLASE-RELATED"/>
    <property type="match status" value="1"/>
</dbReference>